<evidence type="ECO:0000313" key="3">
    <source>
        <dbReference type="Proteomes" id="UP000824109"/>
    </source>
</evidence>
<evidence type="ECO:0000259" key="1">
    <source>
        <dbReference type="PROSITE" id="PS51918"/>
    </source>
</evidence>
<dbReference type="Pfam" id="PF04055">
    <property type="entry name" value="Radical_SAM"/>
    <property type="match status" value="1"/>
</dbReference>
<dbReference type="SFLD" id="SFLDG01082">
    <property type="entry name" value="B12-binding_domain_containing"/>
    <property type="match status" value="1"/>
</dbReference>
<dbReference type="InterPro" id="IPR058240">
    <property type="entry name" value="rSAM_sf"/>
</dbReference>
<feature type="domain" description="Radical SAM core" evidence="1">
    <location>
        <begin position="254"/>
        <end position="491"/>
    </location>
</feature>
<evidence type="ECO:0000313" key="2">
    <source>
        <dbReference type="EMBL" id="HIU57073.1"/>
    </source>
</evidence>
<reference evidence="2" key="2">
    <citation type="journal article" date="2021" name="PeerJ">
        <title>Extensive microbial diversity within the chicken gut microbiome revealed by metagenomics and culture.</title>
        <authorList>
            <person name="Gilroy R."/>
            <person name="Ravi A."/>
            <person name="Getino M."/>
            <person name="Pursley I."/>
            <person name="Horton D.L."/>
            <person name="Alikhan N.F."/>
            <person name="Baker D."/>
            <person name="Gharbi K."/>
            <person name="Hall N."/>
            <person name="Watson M."/>
            <person name="Adriaenssens E.M."/>
            <person name="Foster-Nyarko E."/>
            <person name="Jarju S."/>
            <person name="Secka A."/>
            <person name="Antonio M."/>
            <person name="Oren A."/>
            <person name="Chaudhuri R.R."/>
            <person name="La Ragione R."/>
            <person name="Hildebrand F."/>
            <person name="Pallen M.J."/>
        </authorList>
    </citation>
    <scope>NUCLEOTIDE SEQUENCE</scope>
    <source>
        <strain evidence="2">USAMLcec3-3695</strain>
    </source>
</reference>
<gene>
    <name evidence="2" type="ORF">IAA61_04575</name>
</gene>
<dbReference type="SFLD" id="SFLDS00029">
    <property type="entry name" value="Radical_SAM"/>
    <property type="match status" value="1"/>
</dbReference>
<dbReference type="GO" id="GO:0003824">
    <property type="term" value="F:catalytic activity"/>
    <property type="evidence" value="ECO:0007669"/>
    <property type="project" value="InterPro"/>
</dbReference>
<dbReference type="SMART" id="SM00729">
    <property type="entry name" value="Elp3"/>
    <property type="match status" value="1"/>
</dbReference>
<dbReference type="InterPro" id="IPR023404">
    <property type="entry name" value="rSAM_horseshoe"/>
</dbReference>
<proteinExistence type="predicted"/>
<organism evidence="2 3">
    <name type="scientific">Candidatus Ornithomonoglobus merdipullorum</name>
    <dbReference type="NCBI Taxonomy" id="2840895"/>
    <lineage>
        <taxon>Bacteria</taxon>
        <taxon>Bacillati</taxon>
        <taxon>Bacillota</taxon>
        <taxon>Clostridia</taxon>
        <taxon>Candidatus Ornithomonoglobus</taxon>
    </lineage>
</organism>
<dbReference type="Gene3D" id="3.80.30.20">
    <property type="entry name" value="tm_1862 like domain"/>
    <property type="match status" value="1"/>
</dbReference>
<reference evidence="2" key="1">
    <citation type="submission" date="2020-10" db="EMBL/GenBank/DDBJ databases">
        <authorList>
            <person name="Gilroy R."/>
        </authorList>
    </citation>
    <scope>NUCLEOTIDE SEQUENCE</scope>
    <source>
        <strain evidence="2">USAMLcec3-3695</strain>
    </source>
</reference>
<sequence length="620" mass="70637">MITLKDKILSGVMKPTRYTGGELNAVIKDPADVDIRFGFCFPDVYEIAMSHLGMKIIYHTLNDRDDTWCERVFAPWDDMEQEMKKHGMRLFALESGDEVTHFDVLGFTLQYELSYSNIVNMLKLAEVPVLAAERGEEYPLVYGGGPCAYNAEPIADIFDFFMLGEGEEQVHETIDVIKAWKAEGKRSKQELLERLVRIEGIYVPSFYDVSYNEDGTVKSIVPNKPNAPAVIRKRIMKEFDKTYAPREIIVPFGEVVHDRVMLEVMRGCMRGCRFCQAGYIYRPLRERRPETLLGIAEDLLSCSGYDEISLSSLSTSDFSGLPELTDGLLKITEEQKIGLSLPSLRIDNFSLELMEKVQKVRKTGITFAPEAGTQRLRDVINKNITEDDIIASTELLFKGGWTNVKLYFMIGLPTETDDDVRGIAELAGRVLDVYFSIPKEERAKNISITVSTSSFVPKPFTAFQWFPMDSREELVRKQRLIRESIPSKRIRYTYHDNKTSYLEGVFARGDRRLCKTIIRAVELGCKFDGWNDFFNFELWMQAFSDTGIDPDFYTARERSYDEVLPWDHIDVGVTKDFLIKENEKAKAASTTPHCRLKCSNCGAARFGTGVCTEKRGGADE</sequence>
<dbReference type="InterPro" id="IPR007197">
    <property type="entry name" value="rSAM"/>
</dbReference>
<name>A0A9D1MAU5_9FIRM</name>
<dbReference type="PANTHER" id="PTHR42731:SF1">
    <property type="entry name" value="RADICAL SAM DOMAIN PROTEIN"/>
    <property type="match status" value="1"/>
</dbReference>
<comment type="caution">
    <text evidence="2">The sequence shown here is derived from an EMBL/GenBank/DDBJ whole genome shotgun (WGS) entry which is preliminary data.</text>
</comment>
<dbReference type="NCBIfam" id="TIGR03960">
    <property type="entry name" value="rSAM_fuse_unch"/>
    <property type="match status" value="1"/>
</dbReference>
<accession>A0A9D1MAU5</accession>
<dbReference type="AlphaFoldDB" id="A0A9D1MAU5"/>
<dbReference type="PANTHER" id="PTHR42731">
    <property type="entry name" value="SLL1084 PROTEIN"/>
    <property type="match status" value="1"/>
</dbReference>
<dbReference type="InterPro" id="IPR006638">
    <property type="entry name" value="Elp3/MiaA/NifB-like_rSAM"/>
</dbReference>
<dbReference type="GO" id="GO:0051536">
    <property type="term" value="F:iron-sulfur cluster binding"/>
    <property type="evidence" value="ECO:0007669"/>
    <property type="project" value="InterPro"/>
</dbReference>
<dbReference type="SUPFAM" id="SSF102114">
    <property type="entry name" value="Radical SAM enzymes"/>
    <property type="match status" value="1"/>
</dbReference>
<dbReference type="CDD" id="cd01335">
    <property type="entry name" value="Radical_SAM"/>
    <property type="match status" value="1"/>
</dbReference>
<dbReference type="PROSITE" id="PS51918">
    <property type="entry name" value="RADICAL_SAM"/>
    <property type="match status" value="1"/>
</dbReference>
<dbReference type="Proteomes" id="UP000824109">
    <property type="component" value="Unassembled WGS sequence"/>
</dbReference>
<protein>
    <submittedName>
        <fullName evidence="2">TIGR03960 family B12-binding radical SAM protein</fullName>
    </submittedName>
</protein>
<dbReference type="EMBL" id="DVNB01000049">
    <property type="protein sequence ID" value="HIU57073.1"/>
    <property type="molecule type" value="Genomic_DNA"/>
</dbReference>
<dbReference type="InterPro" id="IPR045784">
    <property type="entry name" value="Radical_SAM_N2"/>
</dbReference>
<dbReference type="Pfam" id="PF19864">
    <property type="entry name" value="Radical_SAM_N2"/>
    <property type="match status" value="1"/>
</dbReference>
<dbReference type="InterPro" id="IPR023862">
    <property type="entry name" value="CHP03960_rSAM"/>
</dbReference>